<dbReference type="Pfam" id="PF08125">
    <property type="entry name" value="Mannitol_dh_C"/>
    <property type="match status" value="1"/>
</dbReference>
<feature type="region of interest" description="Disordered" evidence="1">
    <location>
        <begin position="55"/>
        <end position="111"/>
    </location>
</feature>
<dbReference type="Gene3D" id="1.10.1040.10">
    <property type="entry name" value="N-(1-d-carboxylethyl)-l-norvaline Dehydrogenase, domain 2"/>
    <property type="match status" value="1"/>
</dbReference>
<feature type="compositionally biased region" description="Basic residues" evidence="1">
    <location>
        <begin position="55"/>
        <end position="80"/>
    </location>
</feature>
<dbReference type="GO" id="GO:0019592">
    <property type="term" value="P:mannitol catabolic process"/>
    <property type="evidence" value="ECO:0007669"/>
    <property type="project" value="TreeGrafter"/>
</dbReference>
<feature type="domain" description="Mannitol dehydrogenase C-terminal" evidence="2">
    <location>
        <begin position="113"/>
        <end position="183"/>
    </location>
</feature>
<dbReference type="InterPro" id="IPR008927">
    <property type="entry name" value="6-PGluconate_DH-like_C_sf"/>
</dbReference>
<name>A0AAD7DHV4_MYCRO</name>
<sequence length="224" mass="25305">MALRLMFCVGTTPSVALLARTPSVQQRSSRRSARAPQRGGRCIRRRARRLRKLLRRPHRPTLRPRGPRRRFVARRRRRGLLRVDRRAPRAQGPGAARPARGGHETHGRPRGVQERKLFTLNAGHAITAYLGYLAKHSIVAEAIADACIAAGVRGALHDEAGAALRRKHRFSEEEHGAYIETILALCERRGERTSSRTRNKCRILYGPHCLIRTLGTAYNMRGRL</sequence>
<dbReference type="InterPro" id="IPR013328">
    <property type="entry name" value="6PGD_dom2"/>
</dbReference>
<proteinExistence type="predicted"/>
<protein>
    <recommendedName>
        <fullName evidence="2">Mannitol dehydrogenase C-terminal domain-containing protein</fullName>
    </recommendedName>
</protein>
<dbReference type="GO" id="GO:0005829">
    <property type="term" value="C:cytosol"/>
    <property type="evidence" value="ECO:0007669"/>
    <property type="project" value="TreeGrafter"/>
</dbReference>
<keyword evidence="4" id="KW-1185">Reference proteome</keyword>
<comment type="caution">
    <text evidence="3">The sequence shown here is derived from an EMBL/GenBank/DDBJ whole genome shotgun (WGS) entry which is preliminary data.</text>
</comment>
<dbReference type="PANTHER" id="PTHR30524:SF0">
    <property type="entry name" value="ALTRONATE OXIDOREDUCTASE-RELATED"/>
    <property type="match status" value="1"/>
</dbReference>
<feature type="compositionally biased region" description="Basic and acidic residues" evidence="1">
    <location>
        <begin position="101"/>
        <end position="111"/>
    </location>
</feature>
<evidence type="ECO:0000256" key="1">
    <source>
        <dbReference type="SAM" id="MobiDB-lite"/>
    </source>
</evidence>
<feature type="region of interest" description="Disordered" evidence="1">
    <location>
        <begin position="21"/>
        <end position="41"/>
    </location>
</feature>
<dbReference type="PANTHER" id="PTHR30524">
    <property type="entry name" value="MANNITOL-1-PHOSPHATE 5-DEHYDROGENASE"/>
    <property type="match status" value="1"/>
</dbReference>
<dbReference type="EMBL" id="JARKIE010000056">
    <property type="protein sequence ID" value="KAJ7691789.1"/>
    <property type="molecule type" value="Genomic_DNA"/>
</dbReference>
<dbReference type="SUPFAM" id="SSF48179">
    <property type="entry name" value="6-phosphogluconate dehydrogenase C-terminal domain-like"/>
    <property type="match status" value="1"/>
</dbReference>
<gene>
    <name evidence="3" type="ORF">B0H17DRAFT_555143</name>
</gene>
<dbReference type="AlphaFoldDB" id="A0AAD7DHV4"/>
<evidence type="ECO:0000313" key="3">
    <source>
        <dbReference type="EMBL" id="KAJ7691789.1"/>
    </source>
</evidence>
<dbReference type="InterPro" id="IPR013118">
    <property type="entry name" value="Mannitol_DH_C"/>
</dbReference>
<organism evidence="3 4">
    <name type="scientific">Mycena rosella</name>
    <name type="common">Pink bonnet</name>
    <name type="synonym">Agaricus rosellus</name>
    <dbReference type="NCBI Taxonomy" id="1033263"/>
    <lineage>
        <taxon>Eukaryota</taxon>
        <taxon>Fungi</taxon>
        <taxon>Dikarya</taxon>
        <taxon>Basidiomycota</taxon>
        <taxon>Agaricomycotina</taxon>
        <taxon>Agaricomycetes</taxon>
        <taxon>Agaricomycetidae</taxon>
        <taxon>Agaricales</taxon>
        <taxon>Marasmiineae</taxon>
        <taxon>Mycenaceae</taxon>
        <taxon>Mycena</taxon>
    </lineage>
</organism>
<evidence type="ECO:0000313" key="4">
    <source>
        <dbReference type="Proteomes" id="UP001221757"/>
    </source>
</evidence>
<reference evidence="3" key="1">
    <citation type="submission" date="2023-03" db="EMBL/GenBank/DDBJ databases">
        <title>Massive genome expansion in bonnet fungi (Mycena s.s.) driven by repeated elements and novel gene families across ecological guilds.</title>
        <authorList>
            <consortium name="Lawrence Berkeley National Laboratory"/>
            <person name="Harder C.B."/>
            <person name="Miyauchi S."/>
            <person name="Viragh M."/>
            <person name="Kuo A."/>
            <person name="Thoen E."/>
            <person name="Andreopoulos B."/>
            <person name="Lu D."/>
            <person name="Skrede I."/>
            <person name="Drula E."/>
            <person name="Henrissat B."/>
            <person name="Morin E."/>
            <person name="Kohler A."/>
            <person name="Barry K."/>
            <person name="LaButti K."/>
            <person name="Morin E."/>
            <person name="Salamov A."/>
            <person name="Lipzen A."/>
            <person name="Mereny Z."/>
            <person name="Hegedus B."/>
            <person name="Baldrian P."/>
            <person name="Stursova M."/>
            <person name="Weitz H."/>
            <person name="Taylor A."/>
            <person name="Grigoriev I.V."/>
            <person name="Nagy L.G."/>
            <person name="Martin F."/>
            <person name="Kauserud H."/>
        </authorList>
    </citation>
    <scope>NUCLEOTIDE SEQUENCE</scope>
    <source>
        <strain evidence="3">CBHHK067</strain>
    </source>
</reference>
<feature type="compositionally biased region" description="Low complexity" evidence="1">
    <location>
        <begin position="89"/>
        <end position="99"/>
    </location>
</feature>
<dbReference type="Proteomes" id="UP001221757">
    <property type="component" value="Unassembled WGS sequence"/>
</dbReference>
<evidence type="ECO:0000259" key="2">
    <source>
        <dbReference type="Pfam" id="PF08125"/>
    </source>
</evidence>
<dbReference type="GO" id="GO:0008926">
    <property type="term" value="F:mannitol-1-phosphate 5-dehydrogenase activity"/>
    <property type="evidence" value="ECO:0007669"/>
    <property type="project" value="TreeGrafter"/>
</dbReference>
<accession>A0AAD7DHV4</accession>